<evidence type="ECO:0000313" key="4">
    <source>
        <dbReference type="EMBL" id="KAG8057696.1"/>
    </source>
</evidence>
<proteinExistence type="predicted"/>
<keyword evidence="3" id="KW-0732">Signal</keyword>
<dbReference type="InterPro" id="IPR046960">
    <property type="entry name" value="PPR_At4g14850-like_plant"/>
</dbReference>
<dbReference type="FunFam" id="1.25.40.10:FF:000348">
    <property type="entry name" value="Pentatricopeptide repeat-containing protein chloroplastic"/>
    <property type="match status" value="1"/>
</dbReference>
<dbReference type="PANTHER" id="PTHR47926">
    <property type="entry name" value="PENTATRICOPEPTIDE REPEAT-CONTAINING PROTEIN"/>
    <property type="match status" value="1"/>
</dbReference>
<organism evidence="4 5">
    <name type="scientific">Zizania palustris</name>
    <name type="common">Northern wild rice</name>
    <dbReference type="NCBI Taxonomy" id="103762"/>
    <lineage>
        <taxon>Eukaryota</taxon>
        <taxon>Viridiplantae</taxon>
        <taxon>Streptophyta</taxon>
        <taxon>Embryophyta</taxon>
        <taxon>Tracheophyta</taxon>
        <taxon>Spermatophyta</taxon>
        <taxon>Magnoliopsida</taxon>
        <taxon>Liliopsida</taxon>
        <taxon>Poales</taxon>
        <taxon>Poaceae</taxon>
        <taxon>BOP clade</taxon>
        <taxon>Oryzoideae</taxon>
        <taxon>Oryzeae</taxon>
        <taxon>Zizaniinae</taxon>
        <taxon>Zizania</taxon>
    </lineage>
</organism>
<dbReference type="EMBL" id="JAAALK010000287">
    <property type="protein sequence ID" value="KAG8057696.1"/>
    <property type="molecule type" value="Genomic_DNA"/>
</dbReference>
<keyword evidence="1" id="KW-0677">Repeat</keyword>
<feature type="repeat" description="PPR" evidence="2">
    <location>
        <begin position="195"/>
        <end position="229"/>
    </location>
</feature>
<dbReference type="Proteomes" id="UP000729402">
    <property type="component" value="Unassembled WGS sequence"/>
</dbReference>
<dbReference type="Pfam" id="PF20431">
    <property type="entry name" value="E_motif"/>
    <property type="match status" value="1"/>
</dbReference>
<dbReference type="GO" id="GO:0003723">
    <property type="term" value="F:RNA binding"/>
    <property type="evidence" value="ECO:0007669"/>
    <property type="project" value="InterPro"/>
</dbReference>
<evidence type="ECO:0000256" key="2">
    <source>
        <dbReference type="PROSITE-ProRule" id="PRU00708"/>
    </source>
</evidence>
<feature type="chain" id="PRO_5035328174" evidence="3">
    <location>
        <begin position="22"/>
        <end position="656"/>
    </location>
</feature>
<dbReference type="GO" id="GO:0009451">
    <property type="term" value="P:RNA modification"/>
    <property type="evidence" value="ECO:0007669"/>
    <property type="project" value="InterPro"/>
</dbReference>
<dbReference type="PROSITE" id="PS51375">
    <property type="entry name" value="PPR"/>
    <property type="match status" value="6"/>
</dbReference>
<dbReference type="InterPro" id="IPR046848">
    <property type="entry name" value="E_motif"/>
</dbReference>
<sequence length="656" mass="73223">MKYLTVLTYTVFSSMVAPAASVVASRHVQKLLRQCNSVQHLSQLHGHVVVHGTFSVTAVASQILASYCALPAGGADHGALCYARHLFDRIPDPDRFMYNSLIRAYCNSHCPQEALHIHRGMIRRGVSPNEFTLPFVIKACTRTQVLEHMLATHGMVVKLGFVRQVFVGNALLHSYALAGSLWDSRRFFDEMVDRNVVSWNSMICGYAQAGKTREACSLFGGMKHQGLLADEFTLVSLLFACSTEGNLEFGKLVHCHLLVGGCRVDLILGNALVDMYGKCGDLLMARSCFDMMPLKNVVSWTSMLRAQAKHGSVDAARDWFEQMPERNVVSWNAMISCYVQVGRCHEALDLYKRMEFLGITPDEFTLAGILSACGQLGDLGSGKIIHNYIRDSFNNPGVTLFNSLLDMYARCGQVDTTISLFREMPNKNVISWNVIIGALAMHGRAQEALMFFRSMVYDSFSPDEITFVALLSACSHGGLLEAGQYYFQSMRHVYNVKHEVQHYACMVDLLGRGGQLAKAVDLIKDMPMKPDIVIWGALLGACRIHGHIEIGKQVIKQLLELEGISGGLFVLVSNLLYESHQQKDMKNIRKLMREWGMKKDMGVSSIEVNGNIHEFGVEDIRHESSDKMYAVVDQLSYHLVFPLALAVQLEQINMEE</sequence>
<feature type="signal peptide" evidence="3">
    <location>
        <begin position="1"/>
        <end position="21"/>
    </location>
</feature>
<comment type="caution">
    <text evidence="4">The sequence shown here is derived from an EMBL/GenBank/DDBJ whole genome shotgun (WGS) entry which is preliminary data.</text>
</comment>
<feature type="repeat" description="PPR" evidence="2">
    <location>
        <begin position="428"/>
        <end position="462"/>
    </location>
</feature>
<feature type="repeat" description="PPR" evidence="2">
    <location>
        <begin position="397"/>
        <end position="427"/>
    </location>
</feature>
<feature type="repeat" description="PPR" evidence="2">
    <location>
        <begin position="94"/>
        <end position="128"/>
    </location>
</feature>
<name>A0A8J5SGN4_ZIZPA</name>
<gene>
    <name evidence="4" type="ORF">GUJ93_ZPchr0002g25408</name>
</gene>
<reference evidence="4" key="2">
    <citation type="submission" date="2021-02" db="EMBL/GenBank/DDBJ databases">
        <authorList>
            <person name="Kimball J.A."/>
            <person name="Haas M.W."/>
            <person name="Macchietto M."/>
            <person name="Kono T."/>
            <person name="Duquette J."/>
            <person name="Shao M."/>
        </authorList>
    </citation>
    <scope>NUCLEOTIDE SEQUENCE</scope>
    <source>
        <tissue evidence="4">Fresh leaf tissue</tissue>
    </source>
</reference>
<dbReference type="PANTHER" id="PTHR47926:SF528">
    <property type="entry name" value="PENTATRICOPEPTIDE REPEAT-CONTAINING PROTEIN"/>
    <property type="match status" value="1"/>
</dbReference>
<reference evidence="4" key="1">
    <citation type="journal article" date="2021" name="bioRxiv">
        <title>Whole Genome Assembly and Annotation of Northern Wild Rice, Zizania palustris L., Supports a Whole Genome Duplication in the Zizania Genus.</title>
        <authorList>
            <person name="Haas M."/>
            <person name="Kono T."/>
            <person name="Macchietto M."/>
            <person name="Millas R."/>
            <person name="McGilp L."/>
            <person name="Shao M."/>
            <person name="Duquette J."/>
            <person name="Hirsch C.N."/>
            <person name="Kimball J."/>
        </authorList>
    </citation>
    <scope>NUCLEOTIDE SEQUENCE</scope>
    <source>
        <tissue evidence="4">Fresh leaf tissue</tissue>
    </source>
</reference>
<dbReference type="InterPro" id="IPR002885">
    <property type="entry name" value="PPR_rpt"/>
</dbReference>
<accession>A0A8J5SGN4</accession>
<evidence type="ECO:0000256" key="3">
    <source>
        <dbReference type="SAM" id="SignalP"/>
    </source>
</evidence>
<dbReference type="FunFam" id="1.25.40.10:FF:000470">
    <property type="entry name" value="Pentatricopeptide repeat-containing protein At5g66520"/>
    <property type="match status" value="1"/>
</dbReference>
<feature type="repeat" description="PPR" evidence="2">
    <location>
        <begin position="296"/>
        <end position="326"/>
    </location>
</feature>
<dbReference type="OrthoDB" id="185373at2759"/>
<keyword evidence="5" id="KW-1185">Reference proteome</keyword>
<evidence type="ECO:0000313" key="5">
    <source>
        <dbReference type="Proteomes" id="UP000729402"/>
    </source>
</evidence>
<dbReference type="AlphaFoldDB" id="A0A8J5SGN4"/>
<dbReference type="Pfam" id="PF01535">
    <property type="entry name" value="PPR"/>
    <property type="match status" value="2"/>
</dbReference>
<evidence type="ECO:0000256" key="1">
    <source>
        <dbReference type="ARBA" id="ARBA00022737"/>
    </source>
</evidence>
<protein>
    <submittedName>
        <fullName evidence="4">Uncharacterized protein</fullName>
    </submittedName>
</protein>
<dbReference type="Pfam" id="PF13041">
    <property type="entry name" value="PPR_2"/>
    <property type="match status" value="4"/>
</dbReference>
<feature type="repeat" description="PPR" evidence="2">
    <location>
        <begin position="327"/>
        <end position="361"/>
    </location>
</feature>
<dbReference type="NCBIfam" id="TIGR00756">
    <property type="entry name" value="PPR"/>
    <property type="match status" value="6"/>
</dbReference>
<dbReference type="FunFam" id="1.25.40.10:FF:001079">
    <property type="entry name" value="Pentatricopeptide repeat-containing protein At2g17210"/>
    <property type="match status" value="1"/>
</dbReference>